<feature type="signal peptide" evidence="9">
    <location>
        <begin position="1"/>
        <end position="24"/>
    </location>
</feature>
<dbReference type="Gene3D" id="2.60.40.3780">
    <property type="match status" value="1"/>
</dbReference>
<evidence type="ECO:0000256" key="3">
    <source>
        <dbReference type="ARBA" id="ARBA00022960"/>
    </source>
</evidence>
<dbReference type="Gene3D" id="2.60.40.3710">
    <property type="match status" value="1"/>
</dbReference>
<reference evidence="11" key="1">
    <citation type="submission" date="2022-10" db="EMBL/GenBank/DDBJ databases">
        <title>The complete genomes of actinobacterial strains from the NBC collection.</title>
        <authorList>
            <person name="Joergensen T.S."/>
            <person name="Alvarez Arevalo M."/>
            <person name="Sterndorff E.B."/>
            <person name="Faurdal D."/>
            <person name="Vuksanovic O."/>
            <person name="Mourched A.-S."/>
            <person name="Charusanti P."/>
            <person name="Shaw S."/>
            <person name="Blin K."/>
            <person name="Weber T."/>
        </authorList>
    </citation>
    <scope>NUCLEOTIDE SEQUENCE</scope>
    <source>
        <strain evidence="11">NBC_00222</strain>
    </source>
</reference>
<evidence type="ECO:0000313" key="12">
    <source>
        <dbReference type="Proteomes" id="UP001432222"/>
    </source>
</evidence>
<feature type="domain" description="L,D-TPase catalytic" evidence="10">
    <location>
        <begin position="275"/>
        <end position="403"/>
    </location>
</feature>
<evidence type="ECO:0000256" key="6">
    <source>
        <dbReference type="ARBA" id="ARBA00023316"/>
    </source>
</evidence>
<feature type="region of interest" description="Disordered" evidence="8">
    <location>
        <begin position="42"/>
        <end position="61"/>
    </location>
</feature>
<keyword evidence="9" id="KW-0732">Signal</keyword>
<gene>
    <name evidence="11" type="ORF">OHA16_15320</name>
</gene>
<feature type="active site" description="Nucleophile" evidence="7">
    <location>
        <position position="372"/>
    </location>
</feature>
<feature type="compositionally biased region" description="Low complexity" evidence="8">
    <location>
        <begin position="46"/>
        <end position="61"/>
    </location>
</feature>
<accession>A0ABZ1TZ32</accession>
<dbReference type="InterPro" id="IPR005490">
    <property type="entry name" value="LD_TPept_cat_dom"/>
</dbReference>
<name>A0ABZ1TZ32_9ACTN</name>
<evidence type="ECO:0000313" key="11">
    <source>
        <dbReference type="EMBL" id="WUQ84208.1"/>
    </source>
</evidence>
<sequence>MKSIRKVVAAGLVGGALVLTSACGGSGGTGGGTAAKAELGAGGTAGVPSSAAPAGGQTPGAAAAAGAATGATAAAPKVSQAVVDIQPKSGAVDVAPDGSLKVAVSGGKLTTVKVSDRTGKEVAGALAADGASWSPSGPLTVGTAYQVSALAADAGGVVASADSSFTTLTPEREAKASDNIQDNATYGVGMIVSVAFDKDVKNKDAVARGISFETSDGTVLKGHWFGNRRLDFRPEKYWTPGTKVTAKYRLKSVEIAPGVYGGVDRDEPFTIGRSQVSTVDAKTHRMTVVRDGQSSVVEITSGSTEHPTWNGTMVVMSKEGVVRMQSSTLPGMTGDPYDLQVPHSMRLTDTGTYVHGNYWSNAFGEDNVSHGCVGLKDVKGGGAATSAGQFYDGSIIGDVVTVQNSARGQVAPDNGLSGWNVDWSAW</sequence>
<dbReference type="InterPro" id="IPR041280">
    <property type="entry name" value="Big_10"/>
</dbReference>
<keyword evidence="12" id="KW-1185">Reference proteome</keyword>
<dbReference type="PROSITE" id="PS51257">
    <property type="entry name" value="PROKAR_LIPOPROTEIN"/>
    <property type="match status" value="1"/>
</dbReference>
<evidence type="ECO:0000256" key="2">
    <source>
        <dbReference type="ARBA" id="ARBA00022679"/>
    </source>
</evidence>
<feature type="active site" description="Proton donor/acceptor" evidence="7">
    <location>
        <position position="355"/>
    </location>
</feature>
<proteinExistence type="predicted"/>
<dbReference type="Pfam" id="PF03734">
    <property type="entry name" value="YkuD"/>
    <property type="match status" value="1"/>
</dbReference>
<keyword evidence="4 7" id="KW-0573">Peptidoglycan synthesis</keyword>
<evidence type="ECO:0000256" key="4">
    <source>
        <dbReference type="ARBA" id="ARBA00022984"/>
    </source>
</evidence>
<dbReference type="InterPro" id="IPR050979">
    <property type="entry name" value="LD-transpeptidase"/>
</dbReference>
<evidence type="ECO:0000256" key="7">
    <source>
        <dbReference type="PROSITE-ProRule" id="PRU01373"/>
    </source>
</evidence>
<dbReference type="EMBL" id="CP108110">
    <property type="protein sequence ID" value="WUQ84208.1"/>
    <property type="molecule type" value="Genomic_DNA"/>
</dbReference>
<evidence type="ECO:0000256" key="9">
    <source>
        <dbReference type="SAM" id="SignalP"/>
    </source>
</evidence>
<comment type="pathway">
    <text evidence="1 7">Cell wall biogenesis; peptidoglycan biosynthesis.</text>
</comment>
<evidence type="ECO:0000256" key="5">
    <source>
        <dbReference type="ARBA" id="ARBA00023315"/>
    </source>
</evidence>
<feature type="chain" id="PRO_5047392708" evidence="9">
    <location>
        <begin position="25"/>
        <end position="426"/>
    </location>
</feature>
<protein>
    <submittedName>
        <fullName evidence="11">Ig-like domain-containing protein</fullName>
    </submittedName>
</protein>
<dbReference type="SUPFAM" id="SSF141523">
    <property type="entry name" value="L,D-transpeptidase catalytic domain-like"/>
    <property type="match status" value="1"/>
</dbReference>
<evidence type="ECO:0000256" key="8">
    <source>
        <dbReference type="SAM" id="MobiDB-lite"/>
    </source>
</evidence>
<dbReference type="Gene3D" id="2.40.440.10">
    <property type="entry name" value="L,D-transpeptidase catalytic domain-like"/>
    <property type="match status" value="1"/>
</dbReference>
<evidence type="ECO:0000259" key="10">
    <source>
        <dbReference type="PROSITE" id="PS52029"/>
    </source>
</evidence>
<evidence type="ECO:0000256" key="1">
    <source>
        <dbReference type="ARBA" id="ARBA00004752"/>
    </source>
</evidence>
<dbReference type="PROSITE" id="PS52029">
    <property type="entry name" value="LD_TPASE"/>
    <property type="match status" value="1"/>
</dbReference>
<dbReference type="Pfam" id="PF17964">
    <property type="entry name" value="Big_10"/>
    <property type="match status" value="1"/>
</dbReference>
<keyword evidence="5" id="KW-0012">Acyltransferase</keyword>
<keyword evidence="6 7" id="KW-0961">Cell wall biogenesis/degradation</keyword>
<dbReference type="CDD" id="cd16913">
    <property type="entry name" value="YkuD_like"/>
    <property type="match status" value="1"/>
</dbReference>
<dbReference type="PANTHER" id="PTHR30582:SF2">
    <property type="entry name" value="L,D-TRANSPEPTIDASE YCIB-RELATED"/>
    <property type="match status" value="1"/>
</dbReference>
<dbReference type="Proteomes" id="UP001432222">
    <property type="component" value="Chromosome"/>
</dbReference>
<dbReference type="PANTHER" id="PTHR30582">
    <property type="entry name" value="L,D-TRANSPEPTIDASE"/>
    <property type="match status" value="1"/>
</dbReference>
<organism evidence="11 12">
    <name type="scientific">Kitasatospora purpeofusca</name>
    <dbReference type="NCBI Taxonomy" id="67352"/>
    <lineage>
        <taxon>Bacteria</taxon>
        <taxon>Bacillati</taxon>
        <taxon>Actinomycetota</taxon>
        <taxon>Actinomycetes</taxon>
        <taxon>Kitasatosporales</taxon>
        <taxon>Streptomycetaceae</taxon>
        <taxon>Kitasatospora</taxon>
    </lineage>
</organism>
<dbReference type="RefSeq" id="WP_328955096.1">
    <property type="nucleotide sequence ID" value="NZ_CP108110.1"/>
</dbReference>
<dbReference type="InterPro" id="IPR038063">
    <property type="entry name" value="Transpep_catalytic_dom"/>
</dbReference>
<keyword evidence="2" id="KW-0808">Transferase</keyword>
<keyword evidence="3 7" id="KW-0133">Cell shape</keyword>